<dbReference type="InterPro" id="IPR001509">
    <property type="entry name" value="Epimerase_deHydtase"/>
</dbReference>
<dbReference type="GO" id="GO:0050661">
    <property type="term" value="F:NADP binding"/>
    <property type="evidence" value="ECO:0007669"/>
    <property type="project" value="InterPro"/>
</dbReference>
<dbReference type="Proteomes" id="UP000326354">
    <property type="component" value="Chromosome"/>
</dbReference>
<dbReference type="PANTHER" id="PTHR43103:SF3">
    <property type="entry name" value="ADP-L-GLYCERO-D-MANNO-HEPTOSE-6-EPIMERASE"/>
    <property type="match status" value="1"/>
</dbReference>
<accession>A0A5S9F0N1</accession>
<feature type="binding site" evidence="4">
    <location>
        <position position="168"/>
    </location>
    <ligand>
        <name>NADP(+)</name>
        <dbReference type="ChEBI" id="CHEBI:58349"/>
    </ligand>
</feature>
<feature type="binding site" evidence="4">
    <location>
        <position position="53"/>
    </location>
    <ligand>
        <name>NADP(+)</name>
        <dbReference type="ChEBI" id="CHEBI:58349"/>
    </ligand>
</feature>
<dbReference type="Gene3D" id="3.90.25.10">
    <property type="entry name" value="UDP-galactose 4-epimerase, domain 1"/>
    <property type="match status" value="1"/>
</dbReference>
<evidence type="ECO:0000259" key="5">
    <source>
        <dbReference type="Pfam" id="PF01370"/>
    </source>
</evidence>
<dbReference type="InterPro" id="IPR036291">
    <property type="entry name" value="NAD(P)-bd_dom_sf"/>
</dbReference>
<comment type="function">
    <text evidence="4">Catalyzes the interconversion between ADP-D-glycero-beta-D-manno-heptose and ADP-L-glycero-beta-D-manno-heptose via an epimerization at carbon 6 of the heptose.</text>
</comment>
<dbReference type="KEGG" id="uam:UABAM_00124"/>
<keyword evidence="3 4" id="KW-0119">Carbohydrate metabolism</keyword>
<comment type="cofactor">
    <cofactor evidence="4">
        <name>NADP(+)</name>
        <dbReference type="ChEBI" id="CHEBI:58349"/>
    </cofactor>
    <text evidence="4">Binds 1 NADP(+) per subunit.</text>
</comment>
<dbReference type="OrthoDB" id="258549at2"/>
<feature type="binding site" evidence="4">
    <location>
        <position position="278"/>
    </location>
    <ligand>
        <name>substrate</name>
    </ligand>
</feature>
<feature type="binding site" evidence="4">
    <location>
        <begin position="10"/>
        <end position="11"/>
    </location>
    <ligand>
        <name>NADP(+)</name>
        <dbReference type="ChEBI" id="CHEBI:58349"/>
    </ligand>
</feature>
<feature type="binding site" evidence="4">
    <location>
        <position position="167"/>
    </location>
    <ligand>
        <name>substrate</name>
    </ligand>
</feature>
<keyword evidence="1 4" id="KW-0521">NADP</keyword>
<feature type="binding site" evidence="4">
    <location>
        <position position="91"/>
    </location>
    <ligand>
        <name>NADP(+)</name>
        <dbReference type="ChEBI" id="CHEBI:58349"/>
    </ligand>
</feature>
<dbReference type="RefSeq" id="WP_151966051.1">
    <property type="nucleotide sequence ID" value="NZ_AP019860.1"/>
</dbReference>
<feature type="domain" description="NAD-dependent epimerase/dehydratase" evidence="5">
    <location>
        <begin position="3"/>
        <end position="241"/>
    </location>
</feature>
<dbReference type="CDD" id="cd05248">
    <property type="entry name" value="ADP_GME_SDR_e"/>
    <property type="match status" value="1"/>
</dbReference>
<feature type="binding site" evidence="4">
    <location>
        <position position="213"/>
    </location>
    <ligand>
        <name>substrate</name>
    </ligand>
</feature>
<feature type="binding site" evidence="4">
    <location>
        <position position="185"/>
    </location>
    <ligand>
        <name>substrate</name>
    </ligand>
</feature>
<dbReference type="InterPro" id="IPR011912">
    <property type="entry name" value="Heptose_epim"/>
</dbReference>
<comment type="catalytic activity">
    <reaction evidence="4">
        <text>ADP-D-glycero-beta-D-manno-heptose = ADP-L-glycero-beta-D-manno-heptose</text>
        <dbReference type="Rhea" id="RHEA:17577"/>
        <dbReference type="ChEBI" id="CHEBI:59967"/>
        <dbReference type="ChEBI" id="CHEBI:61506"/>
        <dbReference type="EC" id="5.1.3.20"/>
    </reaction>
</comment>
<dbReference type="Pfam" id="PF01370">
    <property type="entry name" value="Epimerase"/>
    <property type="match status" value="1"/>
</dbReference>
<dbReference type="EMBL" id="AP019860">
    <property type="protein sequence ID" value="BBM81785.1"/>
    <property type="molecule type" value="Genomic_DNA"/>
</dbReference>
<evidence type="ECO:0000256" key="3">
    <source>
        <dbReference type="ARBA" id="ARBA00023277"/>
    </source>
</evidence>
<dbReference type="EC" id="5.1.3.20" evidence="4"/>
<sequence length="320" mass="37126">MYIVTGGAGFIGSVLVKKLNDRGINDIIIVDNIGTSLKWKNLLGKTYKDYIPKENFLDRVRRGTFPQVKAIIHMGACSATTEEDFDYLYNNNYLYSVELAKWSMREKIRFIYASSAATYGSGANGYVDSQDIELRPLNRYGYSKYIFDQWIKKENLDNSCVGLKFFNVYGPNEYHKGSMASLAYKAFSQIKEYGSLKLFKSHKVPYKDGEQLRDFVYIKDCIDVMLWFLDNPQHNGIFNVGTGKARTWNDLAAAIFKAMNLDYKVEYIDMPMHLRSQYQYFTEASMDKLTKMGFSQGFRSLEEGIRDYYENYLLQENPYL</sequence>
<evidence type="ECO:0000313" key="7">
    <source>
        <dbReference type="Proteomes" id="UP000326354"/>
    </source>
</evidence>
<proteinExistence type="inferred from homology"/>
<comment type="similarity">
    <text evidence="4">Belongs to the NAD(P)-dependent epimerase/dehydratase family. HldD subfamily.</text>
</comment>
<dbReference type="NCBIfam" id="TIGR02197">
    <property type="entry name" value="heptose_epim"/>
    <property type="match status" value="1"/>
</dbReference>
<feature type="active site" description="Proton acceptor" evidence="4">
    <location>
        <position position="140"/>
    </location>
</feature>
<dbReference type="UniPathway" id="UPA00356">
    <property type="reaction ID" value="UER00440"/>
</dbReference>
<evidence type="ECO:0000313" key="6">
    <source>
        <dbReference type="EMBL" id="BBM81785.1"/>
    </source>
</evidence>
<comment type="pathway">
    <text evidence="4">Nucleotide-sugar biosynthesis; ADP-L-glycero-beta-D-manno-heptose biosynthesis; ADP-L-glycero-beta-D-manno-heptose from D-glycero-beta-D-manno-heptose 7-phosphate: step 4/4.</text>
</comment>
<feature type="binding site" evidence="4">
    <location>
        <position position="144"/>
    </location>
    <ligand>
        <name>NADP(+)</name>
        <dbReference type="ChEBI" id="CHEBI:58349"/>
    </ligand>
</feature>
<feature type="binding site" evidence="4">
    <location>
        <position position="176"/>
    </location>
    <ligand>
        <name>NADP(+)</name>
        <dbReference type="ChEBI" id="CHEBI:58349"/>
    </ligand>
</feature>
<dbReference type="Gene3D" id="3.40.50.720">
    <property type="entry name" value="NAD(P)-binding Rossmann-like Domain"/>
    <property type="match status" value="1"/>
</dbReference>
<dbReference type="PANTHER" id="PTHR43103">
    <property type="entry name" value="NUCLEOSIDE-DIPHOSPHATE-SUGAR EPIMERASE"/>
    <property type="match status" value="1"/>
</dbReference>
<feature type="binding site" evidence="4">
    <location>
        <begin position="74"/>
        <end position="78"/>
    </location>
    <ligand>
        <name>NADP(+)</name>
        <dbReference type="ChEBI" id="CHEBI:58349"/>
    </ligand>
</feature>
<comment type="subunit">
    <text evidence="4">Homopentamer.</text>
</comment>
<evidence type="ECO:0000256" key="2">
    <source>
        <dbReference type="ARBA" id="ARBA00023235"/>
    </source>
</evidence>
<dbReference type="SUPFAM" id="SSF51735">
    <property type="entry name" value="NAD(P)-binding Rossmann-fold domains"/>
    <property type="match status" value="1"/>
</dbReference>
<gene>
    <name evidence="4" type="primary">hldD</name>
    <name evidence="6" type="ORF">UABAM_00124</name>
</gene>
<feature type="active site" description="Proton acceptor" evidence="4">
    <location>
        <position position="176"/>
    </location>
</feature>
<dbReference type="AlphaFoldDB" id="A0A5S9F0N1"/>
<organism evidence="6 7">
    <name type="scientific">Uabimicrobium amorphum</name>
    <dbReference type="NCBI Taxonomy" id="2596890"/>
    <lineage>
        <taxon>Bacteria</taxon>
        <taxon>Pseudomonadati</taxon>
        <taxon>Planctomycetota</taxon>
        <taxon>Candidatus Uabimicrobiia</taxon>
        <taxon>Candidatus Uabimicrobiales</taxon>
        <taxon>Candidatus Uabimicrobiaceae</taxon>
        <taxon>Candidatus Uabimicrobium</taxon>
    </lineage>
</organism>
<protein>
    <recommendedName>
        <fullName evidence="4">ADP-L-glycero-D-manno-heptose-6-epimerase</fullName>
        <ecNumber evidence="4">5.1.3.20</ecNumber>
    </recommendedName>
    <alternativeName>
        <fullName evidence="4">ADP-L-glycero-beta-D-manno-heptose-6-epimerase</fullName>
        <shortName evidence="4">ADP-glyceromanno-heptose 6-epimerase</shortName>
        <shortName evidence="4">ADP-hep 6-epimerase</shortName>
        <shortName evidence="4">AGME</shortName>
    </alternativeName>
</protein>
<comment type="domain">
    <text evidence="4">Contains a large N-terminal NADP-binding domain, and a smaller C-terminal substrate-binding domain.</text>
</comment>
<reference evidence="6 7" key="1">
    <citation type="submission" date="2019-08" db="EMBL/GenBank/DDBJ databases">
        <title>Complete genome sequence of Candidatus Uab amorphum.</title>
        <authorList>
            <person name="Shiratori T."/>
            <person name="Suzuki S."/>
            <person name="Kakizawa Y."/>
            <person name="Ishida K."/>
        </authorList>
    </citation>
    <scope>NUCLEOTIDE SEQUENCE [LARGE SCALE GENOMIC DNA]</scope>
    <source>
        <strain evidence="6 7">SRT547</strain>
    </source>
</reference>
<feature type="binding site" evidence="4">
    <location>
        <position position="38"/>
    </location>
    <ligand>
        <name>NADP(+)</name>
        <dbReference type="ChEBI" id="CHEBI:58349"/>
    </ligand>
</feature>
<evidence type="ECO:0000256" key="1">
    <source>
        <dbReference type="ARBA" id="ARBA00022857"/>
    </source>
</evidence>
<keyword evidence="2 4" id="KW-0413">Isomerase</keyword>
<name>A0A5S9F0N1_UABAM</name>
<feature type="binding site" evidence="4">
    <location>
        <begin position="199"/>
        <end position="202"/>
    </location>
    <ligand>
        <name>substrate</name>
    </ligand>
</feature>
<dbReference type="GO" id="GO:0008712">
    <property type="term" value="F:ADP-glyceromanno-heptose 6-epimerase activity"/>
    <property type="evidence" value="ECO:0007669"/>
    <property type="project" value="UniProtKB-UniRule"/>
</dbReference>
<evidence type="ECO:0000256" key="4">
    <source>
        <dbReference type="HAMAP-Rule" id="MF_01601"/>
    </source>
</evidence>
<dbReference type="HAMAP" id="MF_01601">
    <property type="entry name" value="Heptose_epimerase"/>
    <property type="match status" value="1"/>
</dbReference>
<dbReference type="GO" id="GO:0097171">
    <property type="term" value="P:ADP-L-glycero-beta-D-manno-heptose biosynthetic process"/>
    <property type="evidence" value="ECO:0007669"/>
    <property type="project" value="UniProtKB-UniPathway"/>
</dbReference>
<feature type="binding site" evidence="4">
    <location>
        <position position="178"/>
    </location>
    <ligand>
        <name>substrate</name>
    </ligand>
</feature>
<dbReference type="GO" id="GO:0005975">
    <property type="term" value="P:carbohydrate metabolic process"/>
    <property type="evidence" value="ECO:0007669"/>
    <property type="project" value="UniProtKB-UniRule"/>
</dbReference>
<feature type="binding site" evidence="4">
    <location>
        <begin position="31"/>
        <end position="32"/>
    </location>
    <ligand>
        <name>NADP(+)</name>
        <dbReference type="ChEBI" id="CHEBI:58349"/>
    </ligand>
</feature>
<keyword evidence="7" id="KW-1185">Reference proteome</keyword>